<dbReference type="EMBL" id="CAJNNV010005524">
    <property type="protein sequence ID" value="CAE8592194.1"/>
    <property type="molecule type" value="Genomic_DNA"/>
</dbReference>
<feature type="compositionally biased region" description="Low complexity" evidence="10">
    <location>
        <begin position="444"/>
        <end position="455"/>
    </location>
</feature>
<evidence type="ECO:0000256" key="6">
    <source>
        <dbReference type="ARBA" id="ARBA00022989"/>
    </source>
</evidence>
<sequence>MATAGLLDKVWREVRSGLVSSVGAEAILFPLDTVKLRQQVFGGTVLQVLQRSLKEQGVRGLYQGLIGRLIQTITSNVGFFVWQTLFFQFSLRQLQLRAPLQEKLGTVASLVVNMLAQQFNRILTTPVDVVANVNQADPASKGFIHTFLRIARTGGVRDLWRGLPVSLLLSLNPALMFTLVGKLSDFLHSLRNESPDAPLKAADMFWISGVSKAVATILTYPLIRAKAVIQTSGAGQGLWAMLVDIVKKDGVAGLYQGVWIMSYKTILFNSLMMALKQKVSLLLDKADKARWQRRMIEGRCEGEWRQKVAPCSSCEMPWEAAARGAKIVYVDGSWSFLHAAQEHFLREAAQRGEHLVVGVHSDECHHAAVGSWPSECFAARLERLQQRSFGIATILQHAPWEVTEELVVQLGVSKVLSGSVTKAEDCRPRDVSSPRIAGLGVNGSSREAPSAPAASADPYAECKRLGIFEEVPSLNASTEHDEWLTKVVRVAFSNVDASIDWRILVQDGALARWGQNPGYAEAPLSPKSATPSSRARI</sequence>
<dbReference type="PROSITE" id="PS50920">
    <property type="entry name" value="SOLCAR"/>
    <property type="match status" value="3"/>
</dbReference>
<comment type="similarity">
    <text evidence="2 9">Belongs to the mitochondrial carrier (TC 2.A.29) family.</text>
</comment>
<reference evidence="11" key="1">
    <citation type="submission" date="2021-02" db="EMBL/GenBank/DDBJ databases">
        <authorList>
            <person name="Dougan E. K."/>
            <person name="Rhodes N."/>
            <person name="Thang M."/>
            <person name="Chan C."/>
        </authorList>
    </citation>
    <scope>NUCLEOTIDE SEQUENCE</scope>
</reference>
<evidence type="ECO:0000313" key="12">
    <source>
        <dbReference type="Proteomes" id="UP000654075"/>
    </source>
</evidence>
<evidence type="ECO:0000256" key="10">
    <source>
        <dbReference type="SAM" id="MobiDB-lite"/>
    </source>
</evidence>
<feature type="repeat" description="Solcar" evidence="8">
    <location>
        <begin position="8"/>
        <end position="89"/>
    </location>
</feature>
<evidence type="ECO:0000256" key="4">
    <source>
        <dbReference type="ARBA" id="ARBA00022692"/>
    </source>
</evidence>
<feature type="region of interest" description="Disordered" evidence="10">
    <location>
        <begin position="517"/>
        <end position="537"/>
    </location>
</feature>
<dbReference type="InterPro" id="IPR023395">
    <property type="entry name" value="MCP_dom_sf"/>
</dbReference>
<dbReference type="InterPro" id="IPR052217">
    <property type="entry name" value="Mito/Peroxisomal_Carrier"/>
</dbReference>
<dbReference type="Pfam" id="PF00153">
    <property type="entry name" value="Mito_carr"/>
    <property type="match status" value="3"/>
</dbReference>
<evidence type="ECO:0000256" key="3">
    <source>
        <dbReference type="ARBA" id="ARBA00022448"/>
    </source>
</evidence>
<comment type="subcellular location">
    <subcellularLocation>
        <location evidence="1">Membrane</location>
        <topology evidence="1">Multi-pass membrane protein</topology>
    </subcellularLocation>
</comment>
<dbReference type="GO" id="GO:0016020">
    <property type="term" value="C:membrane"/>
    <property type="evidence" value="ECO:0007669"/>
    <property type="project" value="UniProtKB-SubCell"/>
</dbReference>
<keyword evidence="4 8" id="KW-0812">Transmembrane</keyword>
<accession>A0A813DW21</accession>
<proteinExistence type="inferred from homology"/>
<evidence type="ECO:0000256" key="1">
    <source>
        <dbReference type="ARBA" id="ARBA00004141"/>
    </source>
</evidence>
<dbReference type="Proteomes" id="UP000654075">
    <property type="component" value="Unassembled WGS sequence"/>
</dbReference>
<evidence type="ECO:0000256" key="2">
    <source>
        <dbReference type="ARBA" id="ARBA00006375"/>
    </source>
</evidence>
<feature type="region of interest" description="Disordered" evidence="10">
    <location>
        <begin position="425"/>
        <end position="455"/>
    </location>
</feature>
<dbReference type="SUPFAM" id="SSF52374">
    <property type="entry name" value="Nucleotidylyl transferase"/>
    <property type="match status" value="1"/>
</dbReference>
<keyword evidence="7 8" id="KW-0472">Membrane</keyword>
<feature type="repeat" description="Solcar" evidence="8">
    <location>
        <begin position="203"/>
        <end position="282"/>
    </location>
</feature>
<dbReference type="AlphaFoldDB" id="A0A813DW21"/>
<gene>
    <name evidence="11" type="ORF">PGLA1383_LOCUS10848</name>
</gene>
<keyword evidence="6" id="KW-1133">Transmembrane helix</keyword>
<feature type="repeat" description="Solcar" evidence="8">
    <location>
        <begin position="104"/>
        <end position="186"/>
    </location>
</feature>
<dbReference type="InterPro" id="IPR014729">
    <property type="entry name" value="Rossmann-like_a/b/a_fold"/>
</dbReference>
<feature type="compositionally biased region" description="Polar residues" evidence="10">
    <location>
        <begin position="527"/>
        <end position="537"/>
    </location>
</feature>
<dbReference type="Gene3D" id="1.50.40.10">
    <property type="entry name" value="Mitochondrial carrier domain"/>
    <property type="match status" value="1"/>
</dbReference>
<keyword evidence="5" id="KW-0677">Repeat</keyword>
<keyword evidence="3 9" id="KW-0813">Transport</keyword>
<protein>
    <submittedName>
        <fullName evidence="11">Uncharacterized protein</fullName>
    </submittedName>
</protein>
<comment type="caution">
    <text evidence="11">The sequence shown here is derived from an EMBL/GenBank/DDBJ whole genome shotgun (WGS) entry which is preliminary data.</text>
</comment>
<evidence type="ECO:0000256" key="9">
    <source>
        <dbReference type="RuleBase" id="RU000488"/>
    </source>
</evidence>
<dbReference type="InterPro" id="IPR018108">
    <property type="entry name" value="MCP_transmembrane"/>
</dbReference>
<dbReference type="GO" id="GO:0015217">
    <property type="term" value="F:ADP transmembrane transporter activity"/>
    <property type="evidence" value="ECO:0007669"/>
    <property type="project" value="TreeGrafter"/>
</dbReference>
<evidence type="ECO:0000313" key="11">
    <source>
        <dbReference type="EMBL" id="CAE8592194.1"/>
    </source>
</evidence>
<dbReference type="OrthoDB" id="428293at2759"/>
<dbReference type="Gene3D" id="3.40.50.620">
    <property type="entry name" value="HUPs"/>
    <property type="match status" value="1"/>
</dbReference>
<dbReference type="PANTHER" id="PTHR45939:SF1">
    <property type="entry name" value="MITOCHONDRIAL THIAMINE PYROPHOSPHATE CARRIER 1-RELATED"/>
    <property type="match status" value="1"/>
</dbReference>
<evidence type="ECO:0000256" key="8">
    <source>
        <dbReference type="PROSITE-ProRule" id="PRU00282"/>
    </source>
</evidence>
<dbReference type="PANTHER" id="PTHR45939">
    <property type="entry name" value="PEROXISOMAL MEMBRANE PROTEIN PMP34-RELATED"/>
    <property type="match status" value="1"/>
</dbReference>
<keyword evidence="12" id="KW-1185">Reference proteome</keyword>
<organism evidence="11 12">
    <name type="scientific">Polarella glacialis</name>
    <name type="common">Dinoflagellate</name>
    <dbReference type="NCBI Taxonomy" id="89957"/>
    <lineage>
        <taxon>Eukaryota</taxon>
        <taxon>Sar</taxon>
        <taxon>Alveolata</taxon>
        <taxon>Dinophyceae</taxon>
        <taxon>Suessiales</taxon>
        <taxon>Suessiaceae</taxon>
        <taxon>Polarella</taxon>
    </lineage>
</organism>
<dbReference type="SUPFAM" id="SSF103506">
    <property type="entry name" value="Mitochondrial carrier"/>
    <property type="match status" value="1"/>
</dbReference>
<evidence type="ECO:0000256" key="7">
    <source>
        <dbReference type="ARBA" id="ARBA00023136"/>
    </source>
</evidence>
<name>A0A813DW21_POLGL</name>
<evidence type="ECO:0000256" key="5">
    <source>
        <dbReference type="ARBA" id="ARBA00022737"/>
    </source>
</evidence>